<dbReference type="KEGG" id="rcp:RCAP_rcc02739"/>
<evidence type="ECO:0000313" key="2">
    <source>
        <dbReference type="Proteomes" id="UP000002361"/>
    </source>
</evidence>
<protein>
    <recommendedName>
        <fullName evidence="3">DUF3800 domain-containing protein</fullName>
    </recommendedName>
</protein>
<dbReference type="Proteomes" id="UP000002361">
    <property type="component" value="Chromosome"/>
</dbReference>
<accession>D5ANW3</accession>
<dbReference type="GeneID" id="31491559"/>
<dbReference type="OrthoDB" id="7528126at2"/>
<dbReference type="Pfam" id="PF12686">
    <property type="entry name" value="DUF3800"/>
    <property type="match status" value="1"/>
</dbReference>
<dbReference type="EMBL" id="CP001312">
    <property type="protein sequence ID" value="ADE86468.1"/>
    <property type="molecule type" value="Genomic_DNA"/>
</dbReference>
<proteinExistence type="predicted"/>
<dbReference type="eggNOG" id="ENOG502Z86J">
    <property type="taxonomic scope" value="Bacteria"/>
</dbReference>
<keyword evidence="2" id="KW-1185">Reference proteome</keyword>
<dbReference type="RefSeq" id="WP_013068447.1">
    <property type="nucleotide sequence ID" value="NC_014034.1"/>
</dbReference>
<dbReference type="InterPro" id="IPR024524">
    <property type="entry name" value="DUF3800"/>
</dbReference>
<reference key="1">
    <citation type="submission" date="2008-12" db="EMBL/GenBank/DDBJ databases">
        <title>Complete genome sequence of Rhodobacter capsulatus SB1003.</title>
        <authorList>
            <person name="Strnad H."/>
            <person name="Lapidus A."/>
            <person name="Vlcek C."/>
            <person name="Ulbrich P."/>
            <person name="Paces J."/>
            <person name="Maltsev N."/>
            <person name="Kumar V."/>
            <person name="Kogan Y."/>
            <person name="Milgram A."/>
            <person name="Rebrekov D."/>
            <person name="Mazur M."/>
            <person name="Cox R."/>
            <person name="Kyrpides N."/>
            <person name="Kolar M."/>
            <person name="Sachova J."/>
            <person name="Ridl J."/>
            <person name="Ivanova N."/>
            <person name="Kapatral V."/>
            <person name="Los T."/>
            <person name="Lykidis A."/>
            <person name="Mikhailova N."/>
            <person name="Reznik G."/>
            <person name="Vasieva O."/>
            <person name="Fonstein M."/>
            <person name="Paces V."/>
            <person name="Haselkorn R."/>
        </authorList>
    </citation>
    <scope>NUCLEOTIDE SEQUENCE</scope>
    <source>
        <strain>SB1003</strain>
    </source>
</reference>
<dbReference type="HOGENOM" id="CLU_062191_1_1_5"/>
<gene>
    <name evidence="1" type="ordered locus">RCAP_rcc02739</name>
</gene>
<evidence type="ECO:0008006" key="3">
    <source>
        <dbReference type="Google" id="ProtNLM"/>
    </source>
</evidence>
<dbReference type="STRING" id="272942.RCAP_rcc02739"/>
<dbReference type="AlphaFoldDB" id="D5ANW3"/>
<evidence type="ECO:0000313" key="1">
    <source>
        <dbReference type="EMBL" id="ADE86468.1"/>
    </source>
</evidence>
<organism evidence="1 2">
    <name type="scientific">Rhodobacter capsulatus (strain ATCC BAA-309 / NBRC 16581 / SB1003)</name>
    <dbReference type="NCBI Taxonomy" id="272942"/>
    <lineage>
        <taxon>Bacteria</taxon>
        <taxon>Pseudomonadati</taxon>
        <taxon>Pseudomonadota</taxon>
        <taxon>Alphaproteobacteria</taxon>
        <taxon>Rhodobacterales</taxon>
        <taxon>Rhodobacter group</taxon>
        <taxon>Rhodobacter</taxon>
    </lineage>
</organism>
<reference evidence="1 2" key="2">
    <citation type="journal article" date="2010" name="J. Bacteriol.">
        <title>Complete genome sequence of the photosynthetic purple nonsulfur bacterium Rhodobacter capsulatus SB 1003.</title>
        <authorList>
            <person name="Strnad H."/>
            <person name="Lapidus A."/>
            <person name="Paces J."/>
            <person name="Ulbrich P."/>
            <person name="Vlcek C."/>
            <person name="Paces V."/>
            <person name="Haselkorn R."/>
        </authorList>
    </citation>
    <scope>NUCLEOTIDE SEQUENCE [LARGE SCALE GENOMIC DNA]</scope>
    <source>
        <strain evidence="2">ATCC BAA-309 / NBRC 16581 / SB1003</strain>
    </source>
</reference>
<sequence length="396" mass="44900">MFAFVDETGNTGSNIFDEAQPDFFTGALITKSNFDVLHKKSLSALCRKHGIASLHASVLGFGPIEKIAPDLLNILKRVDARFFVSRVEKRYLVATKLYDTFFDSGENPAANWNAYNVRVLKLTLCFKVATILTEEIAREFWSMLMARNEKQARAKIPAICDAILENVHLLADQRSRDVVTETLLWSRGHPEALDIFIAGRQAKNGHMPNMVAFANLLDGLEGFSKRWNRPLKKIIHDRQSQFESSLEEWHRLFSNASCEPIHRPGETIVLRKVPGSTFEVSSSDDSAGIQIADLTLWLFRQFLAGKELPEGSAALLSYVFKKGYQQDFSFRGVGAQVEVQLREIMEKDIPPEAMEAGRRLREEQEQLRQHLIAKYEEDGLMPYQRGPLKLVSPEDD</sequence>
<name>D5ANW3_RHOCB</name>